<dbReference type="AlphaFoldDB" id="A0A6V7TYP7"/>
<dbReference type="EMBL" id="CAJEWN010000020">
    <property type="protein sequence ID" value="CAD2137778.1"/>
    <property type="molecule type" value="Genomic_DNA"/>
</dbReference>
<evidence type="ECO:0000256" key="7">
    <source>
        <dbReference type="RuleBase" id="RU000304"/>
    </source>
</evidence>
<dbReference type="InterPro" id="IPR008271">
    <property type="entry name" value="Ser/Thr_kinase_AS"/>
</dbReference>
<keyword evidence="1 7" id="KW-0723">Serine/threonine-protein kinase</keyword>
<dbReference type="GO" id="GO:0007186">
    <property type="term" value="P:G protein-coupled receptor signaling pathway"/>
    <property type="evidence" value="ECO:0007669"/>
    <property type="project" value="TreeGrafter"/>
</dbReference>
<evidence type="ECO:0000313" key="9">
    <source>
        <dbReference type="EMBL" id="CAD2137778.1"/>
    </source>
</evidence>
<dbReference type="FunFam" id="3.30.200.20:FF:000042">
    <property type="entry name" value="Aurora kinase A"/>
    <property type="match status" value="1"/>
</dbReference>
<dbReference type="GO" id="GO:0005524">
    <property type="term" value="F:ATP binding"/>
    <property type="evidence" value="ECO:0007669"/>
    <property type="project" value="UniProtKB-UniRule"/>
</dbReference>
<gene>
    <name evidence="9" type="ORF">MENT_LOCUS5550</name>
</gene>
<evidence type="ECO:0000256" key="5">
    <source>
        <dbReference type="ARBA" id="ARBA00022840"/>
    </source>
</evidence>
<dbReference type="Gene3D" id="3.30.200.20">
    <property type="entry name" value="Phosphorylase Kinase, domain 1"/>
    <property type="match status" value="1"/>
</dbReference>
<evidence type="ECO:0000256" key="6">
    <source>
        <dbReference type="PROSITE-ProRule" id="PRU10141"/>
    </source>
</evidence>
<dbReference type="PROSITE" id="PS50011">
    <property type="entry name" value="PROTEIN_KINASE_DOM"/>
    <property type="match status" value="1"/>
</dbReference>
<dbReference type="GO" id="GO:0001664">
    <property type="term" value="F:G protein-coupled receptor binding"/>
    <property type="evidence" value="ECO:0007669"/>
    <property type="project" value="TreeGrafter"/>
</dbReference>
<dbReference type="InterPro" id="IPR017441">
    <property type="entry name" value="Protein_kinase_ATP_BS"/>
</dbReference>
<keyword evidence="2" id="KW-0808">Transferase</keyword>
<keyword evidence="3 6" id="KW-0547">Nucleotide-binding</keyword>
<keyword evidence="5 6" id="KW-0067">ATP-binding</keyword>
<dbReference type="PROSITE" id="PS00108">
    <property type="entry name" value="PROTEIN_KINASE_ST"/>
    <property type="match status" value="1"/>
</dbReference>
<accession>A0A6V7TYP7</accession>
<protein>
    <recommendedName>
        <fullName evidence="8">Protein kinase domain-containing protein</fullName>
    </recommendedName>
</protein>
<feature type="domain" description="Protein kinase" evidence="8">
    <location>
        <begin position="24"/>
        <end position="284"/>
    </location>
</feature>
<dbReference type="SUPFAM" id="SSF56112">
    <property type="entry name" value="Protein kinase-like (PK-like)"/>
    <property type="match status" value="1"/>
</dbReference>
<dbReference type="PANTHER" id="PTHR24355">
    <property type="entry name" value="G PROTEIN-COUPLED RECEPTOR KINASE/RIBOSOMAL PROTEIN S6 KINASE"/>
    <property type="match status" value="1"/>
</dbReference>
<dbReference type="GO" id="GO:0009966">
    <property type="term" value="P:regulation of signal transduction"/>
    <property type="evidence" value="ECO:0007669"/>
    <property type="project" value="TreeGrafter"/>
</dbReference>
<evidence type="ECO:0000256" key="4">
    <source>
        <dbReference type="ARBA" id="ARBA00022777"/>
    </source>
</evidence>
<evidence type="ECO:0000256" key="3">
    <source>
        <dbReference type="ARBA" id="ARBA00022741"/>
    </source>
</evidence>
<reference evidence="9 10" key="1">
    <citation type="submission" date="2020-08" db="EMBL/GenBank/DDBJ databases">
        <authorList>
            <person name="Koutsovoulos G."/>
            <person name="Danchin GJ E."/>
        </authorList>
    </citation>
    <scope>NUCLEOTIDE SEQUENCE [LARGE SCALE GENOMIC DNA]</scope>
</reference>
<evidence type="ECO:0000256" key="1">
    <source>
        <dbReference type="ARBA" id="ARBA00022527"/>
    </source>
</evidence>
<dbReference type="Pfam" id="PF00069">
    <property type="entry name" value="Pkinase"/>
    <property type="match status" value="1"/>
</dbReference>
<proteinExistence type="inferred from homology"/>
<dbReference type="InterPro" id="IPR000719">
    <property type="entry name" value="Prot_kinase_dom"/>
</dbReference>
<comment type="caution">
    <text evidence="9">The sequence shown here is derived from an EMBL/GenBank/DDBJ whole genome shotgun (WGS) entry which is preliminary data.</text>
</comment>
<feature type="binding site" evidence="6">
    <location>
        <position position="62"/>
    </location>
    <ligand>
        <name>ATP</name>
        <dbReference type="ChEBI" id="CHEBI:30616"/>
    </ligand>
</feature>
<name>A0A6V7TYP7_MELEN</name>
<dbReference type="SMART" id="SM00220">
    <property type="entry name" value="S_TKc"/>
    <property type="match status" value="1"/>
</dbReference>
<dbReference type="Proteomes" id="UP000580250">
    <property type="component" value="Unassembled WGS sequence"/>
</dbReference>
<evidence type="ECO:0000256" key="2">
    <source>
        <dbReference type="ARBA" id="ARBA00022679"/>
    </source>
</evidence>
<sequence>MGNRNSSIRHQGLLCPSETDLTDFQISKFIGIGTFGKVYVVYHKGLKKEYALKIMQKRRICKYKFVENILNELNLLQGLTHPFICSLWYAFQDSDQIYMISDLLPGGDLAYHLKNQGRFSESRAKLLFCELALALDYLHRQRIGHFDVKPANILLDEKGHSHLSDFSLAKKLSKGELANTLSGTHLYMAPEIYLTFTGNIRGYDWRVDWWALGVCFYEMLRGRTPYEYPSTFSSLQALNIIYTRSVTMPSRWPSDLISFLRAIINPDQTMRVENFENVQNHVYMERINWKNVFDRKMIPIFVPPKERLESFGRRNYRATISVPFSRSQQHNKLKYLLSKEKGASNEAIELTQSNELLNEIANLTIKFKMFNRFRCETQIAEPRQSLDIVANKEKKLLSRKPTQLSIINKEKQQKPLTGRPLTQADKLRKAFQTANQDVNYSI</sequence>
<evidence type="ECO:0000313" key="10">
    <source>
        <dbReference type="Proteomes" id="UP000580250"/>
    </source>
</evidence>
<keyword evidence="4" id="KW-0418">Kinase</keyword>
<dbReference type="GO" id="GO:0004703">
    <property type="term" value="F:G protein-coupled receptor kinase activity"/>
    <property type="evidence" value="ECO:0007669"/>
    <property type="project" value="TreeGrafter"/>
</dbReference>
<dbReference type="InterPro" id="IPR011009">
    <property type="entry name" value="Kinase-like_dom_sf"/>
</dbReference>
<dbReference type="OrthoDB" id="2156623at2759"/>
<evidence type="ECO:0000259" key="8">
    <source>
        <dbReference type="PROSITE" id="PS50011"/>
    </source>
</evidence>
<dbReference type="Gene3D" id="1.10.510.10">
    <property type="entry name" value="Transferase(Phosphotransferase) domain 1"/>
    <property type="match status" value="1"/>
</dbReference>
<dbReference type="PANTHER" id="PTHR24355:SF30">
    <property type="entry name" value="SERINE_THREONINE-PROTEIN KINASE 32B ISOFORM X1"/>
    <property type="match status" value="1"/>
</dbReference>
<dbReference type="PROSITE" id="PS00107">
    <property type="entry name" value="PROTEIN_KINASE_ATP"/>
    <property type="match status" value="1"/>
</dbReference>
<organism evidence="9 10">
    <name type="scientific">Meloidogyne enterolobii</name>
    <name type="common">Root-knot nematode worm</name>
    <name type="synonym">Meloidogyne mayaguensis</name>
    <dbReference type="NCBI Taxonomy" id="390850"/>
    <lineage>
        <taxon>Eukaryota</taxon>
        <taxon>Metazoa</taxon>
        <taxon>Ecdysozoa</taxon>
        <taxon>Nematoda</taxon>
        <taxon>Chromadorea</taxon>
        <taxon>Rhabditida</taxon>
        <taxon>Tylenchina</taxon>
        <taxon>Tylenchomorpha</taxon>
        <taxon>Tylenchoidea</taxon>
        <taxon>Meloidogynidae</taxon>
        <taxon>Meloidogyninae</taxon>
        <taxon>Meloidogyne</taxon>
    </lineage>
</organism>
<comment type="similarity">
    <text evidence="7">Belongs to the protein kinase superfamily.</text>
</comment>